<reference evidence="2" key="1">
    <citation type="journal article" date="2023" name="Front. Plant Sci.">
        <title>Chromosomal-level genome assembly of Melastoma candidum provides insights into trichome evolution.</title>
        <authorList>
            <person name="Zhong Y."/>
            <person name="Wu W."/>
            <person name="Sun C."/>
            <person name="Zou P."/>
            <person name="Liu Y."/>
            <person name="Dai S."/>
            <person name="Zhou R."/>
        </authorList>
    </citation>
    <scope>NUCLEOTIDE SEQUENCE [LARGE SCALE GENOMIC DNA]</scope>
</reference>
<evidence type="ECO:0000313" key="2">
    <source>
        <dbReference type="Proteomes" id="UP001057402"/>
    </source>
</evidence>
<comment type="caution">
    <text evidence="1">The sequence shown here is derived from an EMBL/GenBank/DDBJ whole genome shotgun (WGS) entry which is preliminary data.</text>
</comment>
<dbReference type="Proteomes" id="UP001057402">
    <property type="component" value="Chromosome 6"/>
</dbReference>
<protein>
    <submittedName>
        <fullName evidence="1">Uncharacterized protein</fullName>
    </submittedName>
</protein>
<keyword evidence="2" id="KW-1185">Reference proteome</keyword>
<sequence length="1066" mass="119701">MERAALLRSTPLACTRFFLHLHRRRPSSPFRHLRRPLPPSRSCCSWRIISSSSSSPSSSDGFPRGFSAVPARAVAAPTQPSPEAIDAAEQYGFEKVSEEFIKECKSTATLYRHKKTGAQVMSVSNDDENKVFGIVFRTPPNNSTGIPHILEHSVLCGSRKYPLKEPFVELLKGSLHTFLNAFTYPDRTCYPVASTNIKDFYNLVDVYLDAVFFPKCVEDVQTFKQEGWHYELNDPSEDISYKGVVFNEMKGVYSQPDSILGRASQQALFPNNTYGVDSGGDPQVIPQLTFEEFKEFHRKYYHPSNARIWFYGDDDPCERLRILSEYLDNFDASPAANESKVESQKLFSKPVKIVEKYPAGDGGDLKKKHMVCLNWLLSEDPLDIETELALGFLDHLMLGFPASPLRKILLESGLGDAIVGGGIEDELLQPQFSIGLKGVSEEDIPKVEELVINTLKKLAEEGFDNDAIEASMNTIEFSLRENNTGSFPRGLSLMLRSIGKWIYDMDPFKPLKYEEPLVALKERIAKEGSKAVFSPLIEKFILNNPHRVTVEMQPDPEKASRDETMEKEILAKVKASMTEEDLAELARATQELRLKQETPDPPEALRAVPSLSLQDIPKEPIRVPIEVGKINGVKVLRHDLFTNDVLYAEAVFNMSSLKQELLQYVPLFCQSLLEMGTKDLSFVQLNQLIGRKTGGISVYPFTSAVRGKLDPCSHLIVRGKAMAGRADELFDLVNCILQEVQFTDQQRFKQFVSQSKARMENRLRGGGHSIAAARMDAKLNVPGWISEQMGGVSYLEFLRALEEKVDRDWDEISSSLEEIRRSVLARSNCLINLTADAKNLQQSEQFVSKFLDLLPNNSPVSVGNWNSMLSPENEAILIPTQVNYVGKAANLFETGYKLSGSAYVISKYISNTWLWDRVRVSGGAYGGFCDFDTHSGVFSFLSYRDPNLLKTLDIYDATGEFLRELEMDDDTLTKAIIGTIGDVDSYQLPDAKGYSSLLRYLLGVTEEERQQRREEILSTSVKDFKEFADVIESVKDKGVVVTVASPDDVEAAHKDRPDFFQVKNGL</sequence>
<dbReference type="EMBL" id="CM042885">
    <property type="protein sequence ID" value="KAI4367296.1"/>
    <property type="molecule type" value="Genomic_DNA"/>
</dbReference>
<organism evidence="1 2">
    <name type="scientific">Melastoma candidum</name>
    <dbReference type="NCBI Taxonomy" id="119954"/>
    <lineage>
        <taxon>Eukaryota</taxon>
        <taxon>Viridiplantae</taxon>
        <taxon>Streptophyta</taxon>
        <taxon>Embryophyta</taxon>
        <taxon>Tracheophyta</taxon>
        <taxon>Spermatophyta</taxon>
        <taxon>Magnoliopsida</taxon>
        <taxon>eudicotyledons</taxon>
        <taxon>Gunneridae</taxon>
        <taxon>Pentapetalae</taxon>
        <taxon>rosids</taxon>
        <taxon>malvids</taxon>
        <taxon>Myrtales</taxon>
        <taxon>Melastomataceae</taxon>
        <taxon>Melastomatoideae</taxon>
        <taxon>Melastomateae</taxon>
        <taxon>Melastoma</taxon>
    </lineage>
</organism>
<evidence type="ECO:0000313" key="1">
    <source>
        <dbReference type="EMBL" id="KAI4367296.1"/>
    </source>
</evidence>
<accession>A0ACB9QLV4</accession>
<gene>
    <name evidence="1" type="ORF">MLD38_023051</name>
</gene>
<proteinExistence type="predicted"/>
<name>A0ACB9QLV4_9MYRT</name>